<dbReference type="PANTHER" id="PTHR11616">
    <property type="entry name" value="SODIUM/CHLORIDE DEPENDENT TRANSPORTER"/>
    <property type="match status" value="1"/>
</dbReference>
<feature type="transmembrane region" description="Helical" evidence="10">
    <location>
        <begin position="350"/>
        <end position="375"/>
    </location>
</feature>
<evidence type="ECO:0000256" key="8">
    <source>
        <dbReference type="RuleBase" id="RU003732"/>
    </source>
</evidence>
<dbReference type="PANTHER" id="PTHR11616:SF309">
    <property type="entry name" value="TRANSPORTER"/>
    <property type="match status" value="1"/>
</dbReference>
<keyword evidence="6" id="KW-0479">Metal-binding</keyword>
<feature type="transmembrane region" description="Helical" evidence="10">
    <location>
        <begin position="321"/>
        <end position="338"/>
    </location>
</feature>
<reference evidence="11" key="2">
    <citation type="submission" date="2021-01" db="UniProtKB">
        <authorList>
            <consortium name="EnsemblMetazoa"/>
        </authorList>
    </citation>
    <scope>IDENTIFICATION</scope>
</reference>
<feature type="binding site" evidence="6">
    <location>
        <position position="59"/>
    </location>
    <ligand>
        <name>Na(+)</name>
        <dbReference type="ChEBI" id="CHEBI:29101"/>
        <label>1</label>
    </ligand>
</feature>
<evidence type="ECO:0000256" key="10">
    <source>
        <dbReference type="SAM" id="Phobius"/>
    </source>
</evidence>
<dbReference type="InterPro" id="IPR037272">
    <property type="entry name" value="SNS_sf"/>
</dbReference>
<feature type="transmembrane region" description="Helical" evidence="10">
    <location>
        <begin position="453"/>
        <end position="478"/>
    </location>
</feature>
<dbReference type="GO" id="GO:0035725">
    <property type="term" value="P:sodium ion transmembrane transport"/>
    <property type="evidence" value="ECO:0000318"/>
    <property type="project" value="GO_Central"/>
</dbReference>
<keyword evidence="8" id="KW-0769">Symport</keyword>
<evidence type="ECO:0000256" key="2">
    <source>
        <dbReference type="ARBA" id="ARBA00022448"/>
    </source>
</evidence>
<name>A0A7M7RB60_STRPU</name>
<feature type="transmembrane region" description="Helical" evidence="10">
    <location>
        <begin position="484"/>
        <end position="506"/>
    </location>
</feature>
<dbReference type="Proteomes" id="UP000007110">
    <property type="component" value="Unassembled WGS sequence"/>
</dbReference>
<dbReference type="GO" id="GO:0046872">
    <property type="term" value="F:metal ion binding"/>
    <property type="evidence" value="ECO:0007669"/>
    <property type="project" value="UniProtKB-KW"/>
</dbReference>
<feature type="disulfide bond" evidence="7">
    <location>
        <begin position="161"/>
        <end position="170"/>
    </location>
</feature>
<proteinExistence type="inferred from homology"/>
<comment type="similarity">
    <text evidence="8">Belongs to the sodium:neurotransmitter symporter (SNF) (TC 2.A.22) family.</text>
</comment>
<dbReference type="PROSITE" id="PS00610">
    <property type="entry name" value="NA_NEUROTRAN_SYMP_1"/>
    <property type="match status" value="1"/>
</dbReference>
<feature type="transmembrane region" description="Helical" evidence="10">
    <location>
        <begin position="128"/>
        <end position="149"/>
    </location>
</feature>
<feature type="transmembrane region" description="Helical" evidence="10">
    <location>
        <begin position="239"/>
        <end position="258"/>
    </location>
</feature>
<evidence type="ECO:0000256" key="9">
    <source>
        <dbReference type="SAM" id="MobiDB-lite"/>
    </source>
</evidence>
<dbReference type="GO" id="GO:0006865">
    <property type="term" value="P:amino acid transport"/>
    <property type="evidence" value="ECO:0000318"/>
    <property type="project" value="GO_Central"/>
</dbReference>
<evidence type="ECO:0000256" key="3">
    <source>
        <dbReference type="ARBA" id="ARBA00022692"/>
    </source>
</evidence>
<dbReference type="OMA" id="REIFCIF"/>
<evidence type="ECO:0000256" key="6">
    <source>
        <dbReference type="PIRSR" id="PIRSR600175-1"/>
    </source>
</evidence>
<comment type="subcellular location">
    <subcellularLocation>
        <location evidence="1">Membrane</location>
        <topology evidence="1">Multi-pass membrane protein</topology>
    </subcellularLocation>
</comment>
<dbReference type="AlphaFoldDB" id="A0A7M7RB60"/>
<keyword evidence="12" id="KW-1185">Reference proteome</keyword>
<feature type="binding site" evidence="6">
    <location>
        <position position="56"/>
    </location>
    <ligand>
        <name>Na(+)</name>
        <dbReference type="ChEBI" id="CHEBI:29101"/>
        <label>1</label>
    </ligand>
</feature>
<evidence type="ECO:0000313" key="12">
    <source>
        <dbReference type="Proteomes" id="UP000007110"/>
    </source>
</evidence>
<feature type="binding site" evidence="6">
    <location>
        <position position="63"/>
    </location>
    <ligand>
        <name>Na(+)</name>
        <dbReference type="ChEBI" id="CHEBI:29101"/>
        <label>1</label>
    </ligand>
</feature>
<dbReference type="OrthoDB" id="6581954at2759"/>
<keyword evidence="2 8" id="KW-0813">Transport</keyword>
<organism evidence="11 12">
    <name type="scientific">Strongylocentrotus purpuratus</name>
    <name type="common">Purple sea urchin</name>
    <dbReference type="NCBI Taxonomy" id="7668"/>
    <lineage>
        <taxon>Eukaryota</taxon>
        <taxon>Metazoa</taxon>
        <taxon>Echinodermata</taxon>
        <taxon>Eleutherozoa</taxon>
        <taxon>Echinozoa</taxon>
        <taxon>Echinoidea</taxon>
        <taxon>Euechinoidea</taxon>
        <taxon>Echinacea</taxon>
        <taxon>Camarodonta</taxon>
        <taxon>Echinidea</taxon>
        <taxon>Strongylocentrotidae</taxon>
        <taxon>Strongylocentrotus</taxon>
    </lineage>
</organism>
<feature type="region of interest" description="Disordered" evidence="9">
    <location>
        <begin position="1"/>
        <end position="21"/>
    </location>
</feature>
<dbReference type="PRINTS" id="PR00176">
    <property type="entry name" value="NANEUSMPORT"/>
</dbReference>
<feature type="binding site" evidence="6">
    <location>
        <position position="356"/>
    </location>
    <ligand>
        <name>Na(+)</name>
        <dbReference type="ChEBI" id="CHEBI:29101"/>
        <label>1</label>
    </ligand>
</feature>
<dbReference type="InParanoid" id="A0A7M7RB60"/>
<feature type="transmembrane region" description="Helical" evidence="10">
    <location>
        <begin position="278"/>
        <end position="301"/>
    </location>
</feature>
<dbReference type="CDD" id="cd11496">
    <property type="entry name" value="SLC6sbd-TauT-like"/>
    <property type="match status" value="1"/>
</dbReference>
<keyword evidence="7" id="KW-1015">Disulfide bond</keyword>
<feature type="transmembrane region" description="Helical" evidence="10">
    <location>
        <begin position="527"/>
        <end position="549"/>
    </location>
</feature>
<keyword evidence="3 8" id="KW-0812">Transmembrane</keyword>
<keyword evidence="4 10" id="KW-1133">Transmembrane helix</keyword>
<protein>
    <recommendedName>
        <fullName evidence="8">Transporter</fullName>
    </recommendedName>
</protein>
<keyword evidence="5 10" id="KW-0472">Membrane</keyword>
<dbReference type="GO" id="GO:0005886">
    <property type="term" value="C:plasma membrane"/>
    <property type="evidence" value="ECO:0000318"/>
    <property type="project" value="GO_Central"/>
</dbReference>
<dbReference type="GeneID" id="580339"/>
<dbReference type="KEGG" id="spu:580339"/>
<feature type="binding site" evidence="6">
    <location>
        <position position="424"/>
    </location>
    <ligand>
        <name>Na(+)</name>
        <dbReference type="ChEBI" id="CHEBI:29101"/>
        <label>1</label>
    </ligand>
</feature>
<dbReference type="EnsemblMetazoa" id="XM_780405">
    <property type="protein sequence ID" value="XP_785498"/>
    <property type="gene ID" value="LOC580339"/>
</dbReference>
<feature type="binding site" evidence="6">
    <location>
        <position position="421"/>
    </location>
    <ligand>
        <name>Na(+)</name>
        <dbReference type="ChEBI" id="CHEBI:29101"/>
        <label>1</label>
    </ligand>
</feature>
<dbReference type="GO" id="GO:0015293">
    <property type="term" value="F:symporter activity"/>
    <property type="evidence" value="ECO:0007669"/>
    <property type="project" value="UniProtKB-KW"/>
</dbReference>
<feature type="binding site" evidence="6">
    <location>
        <position position="425"/>
    </location>
    <ligand>
        <name>Na(+)</name>
        <dbReference type="ChEBI" id="CHEBI:29101"/>
        <label>1</label>
    </ligand>
</feature>
<evidence type="ECO:0000256" key="7">
    <source>
        <dbReference type="PIRSR" id="PIRSR600175-2"/>
    </source>
</evidence>
<dbReference type="PROSITE" id="PS50267">
    <property type="entry name" value="NA_NEUROTRAN_SYMP_3"/>
    <property type="match status" value="1"/>
</dbReference>
<dbReference type="Pfam" id="PF00209">
    <property type="entry name" value="SNF"/>
    <property type="match status" value="1"/>
</dbReference>
<feature type="transmembrane region" description="Helical" evidence="10">
    <location>
        <begin position="77"/>
        <end position="97"/>
    </location>
</feature>
<evidence type="ECO:0000256" key="5">
    <source>
        <dbReference type="ARBA" id="ARBA00023136"/>
    </source>
</evidence>
<keyword evidence="6" id="KW-0915">Sodium</keyword>
<dbReference type="RefSeq" id="XP_785498.4">
    <property type="nucleotide sequence ID" value="XM_780405.5"/>
</dbReference>
<feature type="binding site" evidence="6">
    <location>
        <position position="324"/>
    </location>
    <ligand>
        <name>Na(+)</name>
        <dbReference type="ChEBI" id="CHEBI:29101"/>
        <label>1</label>
    </ligand>
</feature>
<evidence type="ECO:0000313" key="11">
    <source>
        <dbReference type="EnsemblMetazoa" id="XP_785498"/>
    </source>
</evidence>
<feature type="transmembrane region" description="Helical" evidence="10">
    <location>
        <begin position="569"/>
        <end position="590"/>
    </location>
</feature>
<feature type="transmembrane region" description="Helical" evidence="10">
    <location>
        <begin position="408"/>
        <end position="441"/>
    </location>
</feature>
<accession>A0A7M7RB60</accession>
<sequence length="673" mass="75289">MADRNHDSAATAPVANGLDEKELLNKKLEKESENKSKQKSRGTWTSQLDFLLALIGASVGLGNVWRFPYLCYKNGGGAFLIPYFICLILGGIPQLILEIGLGQWTNQAAVTAWDICPIFKGLGGAGMFIQFFLDTYYIVIMAWALYYMFMSFTSKLPYSHCDNEWNTPCCLATGASSLDVNETTTAMTSTEMSYDPTGTPSWNLTDPCNGTTISSTVEFWDRKILQIHLSDGIEQLGGINWQLLLCMFFAWFLCYLCICKGVKTSGKVVYFTAPFPYILMTILLIRAVTLEGAMDGIVYYLKPDISRLNDSQVWMDAATQIFFSYSLGQGVLIALGSYNKHKHNFIRDALIFSVANTGTSLYSGFVIFAVLGFMAGQQGVDVSVVAKSGPGLAFIAYPEAITQMPASTLWAVLFFLCLLVLGIDSQFVGVEGFVATIVDLFPNTLLKGHRREIFCIFVCLFFCIAGIPMCTYGGMYIFQLFDYYAASGFVLLWVSMFESITIGWAYGGFRFMKNVTEMSGVKWISPYMITAWIFLSPLFTFAIFIFSLVKYKPLTYNNTYVYPWWGYMIGWILALMTMLNIPVFFFYQLIFNAKGNLIERWNILTTPYLPHCRSDTVNAPNVHVVDPIFSNIELGHNNHADGEVIKNGHDADIPPPPYNESVGIQTYDATDSV</sequence>
<feature type="transmembrane region" description="Helical" evidence="10">
    <location>
        <begin position="48"/>
        <end position="65"/>
    </location>
</feature>
<evidence type="ECO:0000256" key="4">
    <source>
        <dbReference type="ARBA" id="ARBA00022989"/>
    </source>
</evidence>
<reference evidence="12" key="1">
    <citation type="submission" date="2015-02" db="EMBL/GenBank/DDBJ databases">
        <title>Genome sequencing for Strongylocentrotus purpuratus.</title>
        <authorList>
            <person name="Murali S."/>
            <person name="Liu Y."/>
            <person name="Vee V."/>
            <person name="English A."/>
            <person name="Wang M."/>
            <person name="Skinner E."/>
            <person name="Han Y."/>
            <person name="Muzny D.M."/>
            <person name="Worley K.C."/>
            <person name="Gibbs R.A."/>
        </authorList>
    </citation>
    <scope>NUCLEOTIDE SEQUENCE</scope>
</reference>
<dbReference type="InterPro" id="IPR000175">
    <property type="entry name" value="Na/ntran_symport"/>
</dbReference>
<dbReference type="SUPFAM" id="SSF161070">
    <property type="entry name" value="SNF-like"/>
    <property type="match status" value="1"/>
</dbReference>
<evidence type="ECO:0000256" key="1">
    <source>
        <dbReference type="ARBA" id="ARBA00004141"/>
    </source>
</evidence>